<protein>
    <recommendedName>
        <fullName evidence="3">EamA domain-containing protein</fullName>
    </recommendedName>
</protein>
<evidence type="ECO:0000256" key="2">
    <source>
        <dbReference type="SAM" id="Phobius"/>
    </source>
</evidence>
<sequence>MSIHATSGRWRLGLGLALLTAFLWGILPLALAIILQGLDVYTVTWYRFFIAFVLLGGYLTIRKQLPNPETIRLIPWGLLGIAAIFLAGNYILFVQGLALTSPTNAEVLIQTSPVLMGLGALVIFKEHYTRLQWLGLGVLTLGFSLFFNEQLKVLVTASNQYLWGSFLLGVGAICWAIYALAQKQLLQSLSSSQVMAFIYGSCTILYLPVATPTAIFSLTPFQVLILLFCGINTLIAYGCFAESLEHWEASRVSAVLALAPIITLISVDSIAVLFPHLIEPENLTIFAVIGAIIIVTGSMMIALGKKT</sequence>
<feature type="transmembrane region" description="Helical" evidence="2">
    <location>
        <begin position="73"/>
        <end position="95"/>
    </location>
</feature>
<feature type="transmembrane region" description="Helical" evidence="2">
    <location>
        <begin position="160"/>
        <end position="181"/>
    </location>
</feature>
<dbReference type="PANTHER" id="PTHR22911">
    <property type="entry name" value="ACYL-MALONYL CONDENSING ENZYME-RELATED"/>
    <property type="match status" value="1"/>
</dbReference>
<evidence type="ECO:0000259" key="3">
    <source>
        <dbReference type="Pfam" id="PF00892"/>
    </source>
</evidence>
<accession>A0A073CV59</accession>
<dbReference type="PATRIC" id="fig|388467.6.peg.2970"/>
<feature type="domain" description="EamA" evidence="3">
    <location>
        <begin position="12"/>
        <end position="146"/>
    </location>
</feature>
<dbReference type="eggNOG" id="COG0697">
    <property type="taxonomic scope" value="Bacteria"/>
</dbReference>
<dbReference type="InterPro" id="IPR037185">
    <property type="entry name" value="EmrE-like"/>
</dbReference>
<feature type="transmembrane region" description="Helical" evidence="2">
    <location>
        <begin position="131"/>
        <end position="148"/>
    </location>
</feature>
<dbReference type="PANTHER" id="PTHR22911:SF134">
    <property type="entry name" value="DMT FAMILY TRANSPORTER"/>
    <property type="match status" value="1"/>
</dbReference>
<evidence type="ECO:0000313" key="4">
    <source>
        <dbReference type="EMBL" id="KEI67860.1"/>
    </source>
</evidence>
<dbReference type="GO" id="GO:0016020">
    <property type="term" value="C:membrane"/>
    <property type="evidence" value="ECO:0007669"/>
    <property type="project" value="InterPro"/>
</dbReference>
<keyword evidence="5" id="KW-1185">Reference proteome</keyword>
<dbReference type="STRING" id="388467.A19Y_3025"/>
<feature type="transmembrane region" description="Helical" evidence="2">
    <location>
        <begin position="252"/>
        <end position="277"/>
    </location>
</feature>
<feature type="transmembrane region" description="Helical" evidence="2">
    <location>
        <begin position="193"/>
        <end position="215"/>
    </location>
</feature>
<dbReference type="EMBL" id="CM002803">
    <property type="protein sequence ID" value="KEI67860.1"/>
    <property type="molecule type" value="Genomic_DNA"/>
</dbReference>
<comment type="similarity">
    <text evidence="1">Belongs to the EamA transporter family.</text>
</comment>
<organism evidence="4 5">
    <name type="scientific">Planktothrix agardhii (strain NIVA-CYA 126/8)</name>
    <dbReference type="NCBI Taxonomy" id="388467"/>
    <lineage>
        <taxon>Bacteria</taxon>
        <taxon>Bacillati</taxon>
        <taxon>Cyanobacteriota</taxon>
        <taxon>Cyanophyceae</taxon>
        <taxon>Oscillatoriophycideae</taxon>
        <taxon>Oscillatoriales</taxon>
        <taxon>Microcoleaceae</taxon>
        <taxon>Planktothrix</taxon>
    </lineage>
</organism>
<dbReference type="Pfam" id="PF00892">
    <property type="entry name" value="EamA"/>
    <property type="match status" value="2"/>
</dbReference>
<feature type="transmembrane region" description="Helical" evidence="2">
    <location>
        <begin position="107"/>
        <end position="124"/>
    </location>
</feature>
<feature type="transmembrane region" description="Helical" evidence="2">
    <location>
        <begin position="283"/>
        <end position="303"/>
    </location>
</feature>
<evidence type="ECO:0000256" key="1">
    <source>
        <dbReference type="ARBA" id="ARBA00007362"/>
    </source>
</evidence>
<reference evidence="4 5" key="1">
    <citation type="journal article" date="2014" name="Appl. Environ. Microbiol.">
        <title>Elucidation of insertion elements encoded on plasmids and in vitro construction of shuttle vectors from the toxic cyanobacterium Planktothrix.</title>
        <authorList>
            <person name="Christiansen G."/>
            <person name="Goesmann A."/>
            <person name="Kurmayer R."/>
        </authorList>
    </citation>
    <scope>NUCLEOTIDE SEQUENCE [LARGE SCALE GENOMIC DNA]</scope>
    <source>
        <strain evidence="4 5">NIVA-CYA 126/8</strain>
    </source>
</reference>
<evidence type="ECO:0000313" key="5">
    <source>
        <dbReference type="Proteomes" id="UP000027395"/>
    </source>
</evidence>
<keyword evidence="2" id="KW-0812">Transmembrane</keyword>
<feature type="transmembrane region" description="Helical" evidence="2">
    <location>
        <begin position="12"/>
        <end position="38"/>
    </location>
</feature>
<dbReference type="HOGENOM" id="CLU_074108_1_0_3"/>
<dbReference type="AlphaFoldDB" id="A0A073CV59"/>
<proteinExistence type="inferred from homology"/>
<dbReference type="InterPro" id="IPR000620">
    <property type="entry name" value="EamA_dom"/>
</dbReference>
<name>A0A073CV59_PLAA1</name>
<gene>
    <name evidence="4" type="ORF">A19Y_3025</name>
</gene>
<dbReference type="SUPFAM" id="SSF103481">
    <property type="entry name" value="Multidrug resistance efflux transporter EmrE"/>
    <property type="match status" value="2"/>
</dbReference>
<keyword evidence="2" id="KW-1133">Transmembrane helix</keyword>
<feature type="transmembrane region" description="Helical" evidence="2">
    <location>
        <begin position="44"/>
        <end position="61"/>
    </location>
</feature>
<keyword evidence="2" id="KW-0472">Membrane</keyword>
<dbReference type="Proteomes" id="UP000027395">
    <property type="component" value="Chromosome"/>
</dbReference>
<feature type="transmembrane region" description="Helical" evidence="2">
    <location>
        <begin position="221"/>
        <end position="240"/>
    </location>
</feature>
<dbReference type="RefSeq" id="WP_042155104.1">
    <property type="nucleotide sequence ID" value="NZ_CM002803.1"/>
</dbReference>
<feature type="domain" description="EamA" evidence="3">
    <location>
        <begin position="163"/>
        <end position="302"/>
    </location>
</feature>